<keyword evidence="5" id="KW-1185">Reference proteome</keyword>
<dbReference type="SUPFAM" id="SSF48371">
    <property type="entry name" value="ARM repeat"/>
    <property type="match status" value="2"/>
</dbReference>
<dbReference type="SMART" id="SM00025">
    <property type="entry name" value="Pumilio"/>
    <property type="match status" value="5"/>
</dbReference>
<feature type="compositionally biased region" description="Polar residues" evidence="3">
    <location>
        <begin position="778"/>
        <end position="802"/>
    </location>
</feature>
<sequence length="846" mass="93930">MVCIGSKPFRRKGLKSVDSADMDEGESSYKRSKKNDKNNKSRGGQLCATGGDGSYKQAEGKKTKSKRSRKQNLNAEGNGDSKKPSIKSQKPAKSVDPSKEPTKLRKKVDPETAKYFAEIAKLFESNEVDLEDRPSICANALEETRGREVELATDMIISHTLQTLLEGCDVEQLCGFLQNCAEEFPSIAVDKFGSHVAETALKSLAVHLQDDESYSMIEDTLNKIGKVVVHEAVSVMCSQYGSHVLRSLLCLCKGVPLSTLEEFHGKKPHALLAERLRNRSQQSSGHDPNIFQRGFTGIFKFLVREMLDRTKDEITSLRVNNYSSFVLQATLKLLVGDEQELLHAVQVLLSCDDEGKFIEGVTKQDILALLEDTASSHLFEVIVEVAPEVMYNRLLNEVFKKSLFEISSQQCGNFVVQALVSSARTKDHVDLFWEELGPKLQTLLEIGKSGVVASVLAACRRFQTHVHECCQTLSAAVSSESESTSCIVPHILFLESYFRQKSHWMWPKGERMHTMGCLMLQTVFGCSNQVIQPYIISITSMETDHIFETAKDSGGNHVLEAFLCSEASAKQKYEVIAKLQGHFGELSMYPSSSFTVEKCFSASNVPLKESIAAELLAVQADLSKTKHGPYLLKKLDIDGFARQPEQWKRSQKSKESVYREFQAAFESKAKEQTETSSKAAKRQRKHEKSEPLGVLDTAISTLSLGPETPEPGLTTANMGLPGNKGRLKRKSKAHPTDAKDFSNKKFIGNFTNNTPFLSKGGLKRKFDGQATAAADFSSKNFTRNSTNNTPFLRNSGKRNSPATELANMAGKPKLSSFEVNKLFKSPSNDSRKSGFESKPFLKKQKR</sequence>
<feature type="region of interest" description="Disordered" evidence="3">
    <location>
        <begin position="823"/>
        <end position="846"/>
    </location>
</feature>
<dbReference type="PANTHER" id="PTHR13102:SF0">
    <property type="entry name" value="NUCLEOLAR PROTEIN 9"/>
    <property type="match status" value="1"/>
</dbReference>
<dbReference type="GO" id="GO:0030686">
    <property type="term" value="C:90S preribosome"/>
    <property type="evidence" value="ECO:0007669"/>
    <property type="project" value="TreeGrafter"/>
</dbReference>
<proteinExistence type="predicted"/>
<dbReference type="PANTHER" id="PTHR13102">
    <property type="entry name" value="NUCLEOLAR PROTEIN 9"/>
    <property type="match status" value="1"/>
</dbReference>
<evidence type="ECO:0000256" key="1">
    <source>
        <dbReference type="ARBA" id="ARBA00022737"/>
    </source>
</evidence>
<dbReference type="GO" id="GO:0000056">
    <property type="term" value="P:ribosomal small subunit export from nucleus"/>
    <property type="evidence" value="ECO:0007669"/>
    <property type="project" value="TreeGrafter"/>
</dbReference>
<feature type="region of interest" description="Disordered" evidence="3">
    <location>
        <begin position="668"/>
        <end position="740"/>
    </location>
</feature>
<dbReference type="Pfam" id="PF22493">
    <property type="entry name" value="PUF_NOP9"/>
    <property type="match status" value="1"/>
</dbReference>
<dbReference type="EMBL" id="JANAVB010033020">
    <property type="protein sequence ID" value="KAJ6809166.1"/>
    <property type="molecule type" value="Genomic_DNA"/>
</dbReference>
<dbReference type="GO" id="GO:0006417">
    <property type="term" value="P:regulation of translation"/>
    <property type="evidence" value="ECO:0007669"/>
    <property type="project" value="UniProtKB-KW"/>
</dbReference>
<dbReference type="GO" id="GO:0030688">
    <property type="term" value="C:preribosome, small subunit precursor"/>
    <property type="evidence" value="ECO:0007669"/>
    <property type="project" value="TreeGrafter"/>
</dbReference>
<dbReference type="Proteomes" id="UP001140949">
    <property type="component" value="Unassembled WGS sequence"/>
</dbReference>
<dbReference type="InterPro" id="IPR016024">
    <property type="entry name" value="ARM-type_fold"/>
</dbReference>
<dbReference type="GO" id="GO:0003723">
    <property type="term" value="F:RNA binding"/>
    <property type="evidence" value="ECO:0007669"/>
    <property type="project" value="InterPro"/>
</dbReference>
<keyword evidence="2" id="KW-0810">Translation regulation</keyword>
<dbReference type="GO" id="GO:0000480">
    <property type="term" value="P:endonucleolytic cleavage in 5'-ETS of tricistronic rRNA transcript (SSU-rRNA, 5.8S rRNA, LSU-rRNA)"/>
    <property type="evidence" value="ECO:0007669"/>
    <property type="project" value="TreeGrafter"/>
</dbReference>
<organism evidence="4 5">
    <name type="scientific">Iris pallida</name>
    <name type="common">Sweet iris</name>
    <dbReference type="NCBI Taxonomy" id="29817"/>
    <lineage>
        <taxon>Eukaryota</taxon>
        <taxon>Viridiplantae</taxon>
        <taxon>Streptophyta</taxon>
        <taxon>Embryophyta</taxon>
        <taxon>Tracheophyta</taxon>
        <taxon>Spermatophyta</taxon>
        <taxon>Magnoliopsida</taxon>
        <taxon>Liliopsida</taxon>
        <taxon>Asparagales</taxon>
        <taxon>Iridaceae</taxon>
        <taxon>Iridoideae</taxon>
        <taxon>Irideae</taxon>
        <taxon>Iris</taxon>
    </lineage>
</organism>
<gene>
    <name evidence="4" type="ORF">M6B38_161245</name>
</gene>
<feature type="region of interest" description="Disordered" evidence="3">
    <location>
        <begin position="778"/>
        <end position="803"/>
    </location>
</feature>
<name>A0AAX6EYN6_IRIPA</name>
<dbReference type="Gene3D" id="1.25.10.10">
    <property type="entry name" value="Leucine-rich Repeat Variant"/>
    <property type="match status" value="2"/>
</dbReference>
<evidence type="ECO:0000256" key="3">
    <source>
        <dbReference type="SAM" id="MobiDB-lite"/>
    </source>
</evidence>
<keyword evidence="1" id="KW-0677">Repeat</keyword>
<comment type="caution">
    <text evidence="4">The sequence shown here is derived from an EMBL/GenBank/DDBJ whole genome shotgun (WGS) entry which is preliminary data.</text>
</comment>
<dbReference type="GO" id="GO:0000447">
    <property type="term" value="P:endonucleolytic cleavage in ITS1 to separate SSU-rRNA from 5.8S rRNA and LSU-rRNA from tricistronic rRNA transcript (SSU-rRNA, 5.8S rRNA, LSU-rRNA)"/>
    <property type="evidence" value="ECO:0007669"/>
    <property type="project" value="TreeGrafter"/>
</dbReference>
<evidence type="ECO:0000313" key="4">
    <source>
        <dbReference type="EMBL" id="KAJ6809166.1"/>
    </source>
</evidence>
<feature type="compositionally biased region" description="Basic and acidic residues" evidence="3">
    <location>
        <begin position="96"/>
        <end position="107"/>
    </location>
</feature>
<evidence type="ECO:0000313" key="5">
    <source>
        <dbReference type="Proteomes" id="UP001140949"/>
    </source>
</evidence>
<feature type="region of interest" description="Disordered" evidence="3">
    <location>
        <begin position="1"/>
        <end position="107"/>
    </location>
</feature>
<dbReference type="InterPro" id="IPR011989">
    <property type="entry name" value="ARM-like"/>
</dbReference>
<protein>
    <submittedName>
        <fullName evidence="4">Pumilio-like protein 23 isoform X1</fullName>
    </submittedName>
</protein>
<dbReference type="InterPro" id="IPR001313">
    <property type="entry name" value="Pumilio_RNA-bd_rpt"/>
</dbReference>
<accession>A0AAX6EYN6</accession>
<dbReference type="GO" id="GO:0005730">
    <property type="term" value="C:nucleolus"/>
    <property type="evidence" value="ECO:0007669"/>
    <property type="project" value="TreeGrafter"/>
</dbReference>
<evidence type="ECO:0000256" key="2">
    <source>
        <dbReference type="ARBA" id="ARBA00022845"/>
    </source>
</evidence>
<dbReference type="GO" id="GO:0000472">
    <property type="term" value="P:endonucleolytic cleavage to generate mature 5'-end of SSU-rRNA from (SSU-rRNA, 5.8S rRNA, LSU-rRNA)"/>
    <property type="evidence" value="ECO:0007669"/>
    <property type="project" value="TreeGrafter"/>
</dbReference>
<dbReference type="AlphaFoldDB" id="A0AAX6EYN6"/>
<reference evidence="4" key="1">
    <citation type="journal article" date="2023" name="GigaByte">
        <title>Genome assembly of the bearded iris, Iris pallida Lam.</title>
        <authorList>
            <person name="Bruccoleri R.E."/>
            <person name="Oakeley E.J."/>
            <person name="Faust A.M.E."/>
            <person name="Altorfer M."/>
            <person name="Dessus-Babus S."/>
            <person name="Burckhardt D."/>
            <person name="Oertli M."/>
            <person name="Naumann U."/>
            <person name="Petersen F."/>
            <person name="Wong J."/>
        </authorList>
    </citation>
    <scope>NUCLEOTIDE SEQUENCE</scope>
    <source>
        <strain evidence="4">GSM-AAB239-AS_SAM_17_03QT</strain>
    </source>
</reference>
<reference evidence="4" key="2">
    <citation type="submission" date="2023-04" db="EMBL/GenBank/DDBJ databases">
        <authorList>
            <person name="Bruccoleri R.E."/>
            <person name="Oakeley E.J."/>
            <person name="Faust A.-M."/>
            <person name="Dessus-Babus S."/>
            <person name="Altorfer M."/>
            <person name="Burckhardt D."/>
            <person name="Oertli M."/>
            <person name="Naumann U."/>
            <person name="Petersen F."/>
            <person name="Wong J."/>
        </authorList>
    </citation>
    <scope>NUCLEOTIDE SEQUENCE</scope>
    <source>
        <strain evidence="4">GSM-AAB239-AS_SAM_17_03QT</strain>
        <tissue evidence="4">Leaf</tissue>
    </source>
</reference>
<dbReference type="InterPro" id="IPR040000">
    <property type="entry name" value="NOP9"/>
</dbReference>